<evidence type="ECO:0000259" key="2">
    <source>
        <dbReference type="Pfam" id="PF01408"/>
    </source>
</evidence>
<dbReference type="InterPro" id="IPR051450">
    <property type="entry name" value="Gfo/Idh/MocA_Oxidoreductases"/>
</dbReference>
<dbReference type="Gene3D" id="3.40.50.720">
    <property type="entry name" value="NAD(P)-binding Rossmann-like Domain"/>
    <property type="match status" value="1"/>
</dbReference>
<gene>
    <name evidence="3" type="ORF">NOCA1120279</name>
</gene>
<dbReference type="SUPFAM" id="SSF51735">
    <property type="entry name" value="NAD(P)-binding Rossmann-fold domains"/>
    <property type="match status" value="1"/>
</dbReference>
<feature type="compositionally biased region" description="Low complexity" evidence="1">
    <location>
        <begin position="331"/>
        <end position="344"/>
    </location>
</feature>
<dbReference type="EMBL" id="CZKB01000004">
    <property type="protein sequence ID" value="CUR56940.1"/>
    <property type="molecule type" value="Genomic_DNA"/>
</dbReference>
<protein>
    <recommendedName>
        <fullName evidence="2">Gfo/Idh/MocA-like oxidoreductase N-terminal domain-containing protein</fullName>
    </recommendedName>
</protein>
<name>A0A2P2C4N1_9ZZZZ</name>
<dbReference type="PANTHER" id="PTHR43377">
    <property type="entry name" value="BILIVERDIN REDUCTASE A"/>
    <property type="match status" value="1"/>
</dbReference>
<evidence type="ECO:0000313" key="3">
    <source>
        <dbReference type="EMBL" id="CUR56940.1"/>
    </source>
</evidence>
<dbReference type="Gene3D" id="3.30.360.10">
    <property type="entry name" value="Dihydrodipicolinate Reductase, domain 2"/>
    <property type="match status" value="1"/>
</dbReference>
<feature type="region of interest" description="Disordered" evidence="1">
    <location>
        <begin position="325"/>
        <end position="344"/>
    </location>
</feature>
<accession>A0A2P2C4N1</accession>
<dbReference type="GO" id="GO:0000166">
    <property type="term" value="F:nucleotide binding"/>
    <property type="evidence" value="ECO:0007669"/>
    <property type="project" value="InterPro"/>
</dbReference>
<dbReference type="InterPro" id="IPR000683">
    <property type="entry name" value="Gfo/Idh/MocA-like_OxRdtase_N"/>
</dbReference>
<proteinExistence type="predicted"/>
<reference evidence="3" key="1">
    <citation type="submission" date="2015-08" db="EMBL/GenBank/DDBJ databases">
        <authorList>
            <person name="Babu N.S."/>
            <person name="Beckwith C.J."/>
            <person name="Beseler K.G."/>
            <person name="Brison A."/>
            <person name="Carone J.V."/>
            <person name="Caskin T.P."/>
            <person name="Diamond M."/>
            <person name="Durham M.E."/>
            <person name="Foxe J.M."/>
            <person name="Go M."/>
            <person name="Henderson B.A."/>
            <person name="Jones I.B."/>
            <person name="McGettigan J.A."/>
            <person name="Micheletti S.J."/>
            <person name="Nasrallah M.E."/>
            <person name="Ortiz D."/>
            <person name="Piller C.R."/>
            <person name="Privatt S.R."/>
            <person name="Schneider S.L."/>
            <person name="Sharp S."/>
            <person name="Smith T.C."/>
            <person name="Stanton J.D."/>
            <person name="Ullery H.E."/>
            <person name="Wilson R.J."/>
            <person name="Serrano M.G."/>
            <person name="Buck G."/>
            <person name="Lee V."/>
            <person name="Wang Y."/>
            <person name="Carvalho R."/>
            <person name="Voegtly L."/>
            <person name="Shi R."/>
            <person name="Duckworth R."/>
            <person name="Johnson A."/>
            <person name="Loviza R."/>
            <person name="Walstead R."/>
            <person name="Shah Z."/>
            <person name="Kiflezghi M."/>
            <person name="Wade K."/>
            <person name="Ball S.L."/>
            <person name="Bradley K.W."/>
            <person name="Asai D.J."/>
            <person name="Bowman C.A."/>
            <person name="Russell D.A."/>
            <person name="Pope W.H."/>
            <person name="Jacobs-Sera D."/>
            <person name="Hendrix R.W."/>
            <person name="Hatfull G.F."/>
        </authorList>
    </citation>
    <scope>NUCLEOTIDE SEQUENCE</scope>
</reference>
<dbReference type="AlphaFoldDB" id="A0A2P2C4N1"/>
<evidence type="ECO:0000256" key="1">
    <source>
        <dbReference type="SAM" id="MobiDB-lite"/>
    </source>
</evidence>
<dbReference type="PANTHER" id="PTHR43377:SF1">
    <property type="entry name" value="BILIVERDIN REDUCTASE A"/>
    <property type="match status" value="1"/>
</dbReference>
<dbReference type="InterPro" id="IPR036291">
    <property type="entry name" value="NAD(P)-bd_dom_sf"/>
</dbReference>
<organism evidence="3">
    <name type="scientific">metagenome</name>
    <dbReference type="NCBI Taxonomy" id="256318"/>
    <lineage>
        <taxon>unclassified sequences</taxon>
        <taxon>metagenomes</taxon>
    </lineage>
</organism>
<feature type="domain" description="Gfo/Idh/MocA-like oxidoreductase N-terminal" evidence="2">
    <location>
        <begin position="22"/>
        <end position="132"/>
    </location>
</feature>
<dbReference type="Pfam" id="PF01408">
    <property type="entry name" value="GFO_IDH_MocA"/>
    <property type="match status" value="1"/>
</dbReference>
<sequence length="344" mass="36802">MVDEGTDDGARSDGDAASVAAVVLVGLGVIGQVHLRIIAEHSALDVAGVVDPSPAARARVRSAGHAAYDNVDSVIRAVDDGRLTAPDLYVVATPTSTHVHLAERLLRTTTADVLSEKPLTDDPASLEALVSHPDAGRRLRVVNHFAFSPEVEWAVQLVRDRGWGAPSSVMSVFNDPYVVKTDGERATYVSSWTDSGPNQLGLLARFVTGCAVEGHAAAADGSRSATRVAFDTGSGVLTSNWHTGDSSKQTSLRWTDGAELWLDHTSMTAVAVEDRTPVAHLGHDGTVDRKSAHYRAMYRTLVDDPTHPLLSLGFARESARLLRQAHERRSPASPSWESWPAARA</sequence>